<comment type="caution">
    <text evidence="2">The sequence shown here is derived from an EMBL/GenBank/DDBJ whole genome shotgun (WGS) entry which is preliminary data.</text>
</comment>
<feature type="region of interest" description="Disordered" evidence="1">
    <location>
        <begin position="85"/>
        <end position="115"/>
    </location>
</feature>
<reference evidence="2" key="1">
    <citation type="submission" date="2021-01" db="EMBL/GenBank/DDBJ databases">
        <title>Adiantum capillus-veneris genome.</title>
        <authorList>
            <person name="Fang Y."/>
            <person name="Liao Q."/>
        </authorList>
    </citation>
    <scope>NUCLEOTIDE SEQUENCE</scope>
    <source>
        <strain evidence="2">H3</strain>
        <tissue evidence="2">Leaf</tissue>
    </source>
</reference>
<evidence type="ECO:0000313" key="3">
    <source>
        <dbReference type="Proteomes" id="UP000886520"/>
    </source>
</evidence>
<dbReference type="Proteomes" id="UP000886520">
    <property type="component" value="Chromosome 3"/>
</dbReference>
<evidence type="ECO:0000256" key="1">
    <source>
        <dbReference type="SAM" id="MobiDB-lite"/>
    </source>
</evidence>
<name>A0A9D4ZPX0_ADICA</name>
<keyword evidence="3" id="KW-1185">Reference proteome</keyword>
<dbReference type="EMBL" id="JABFUD020000002">
    <property type="protein sequence ID" value="KAI5083468.1"/>
    <property type="molecule type" value="Genomic_DNA"/>
</dbReference>
<evidence type="ECO:0000313" key="2">
    <source>
        <dbReference type="EMBL" id="KAI5083468.1"/>
    </source>
</evidence>
<organism evidence="2 3">
    <name type="scientific">Adiantum capillus-veneris</name>
    <name type="common">Maidenhair fern</name>
    <dbReference type="NCBI Taxonomy" id="13818"/>
    <lineage>
        <taxon>Eukaryota</taxon>
        <taxon>Viridiplantae</taxon>
        <taxon>Streptophyta</taxon>
        <taxon>Embryophyta</taxon>
        <taxon>Tracheophyta</taxon>
        <taxon>Polypodiopsida</taxon>
        <taxon>Polypodiidae</taxon>
        <taxon>Polypodiales</taxon>
        <taxon>Pteridineae</taxon>
        <taxon>Pteridaceae</taxon>
        <taxon>Vittarioideae</taxon>
        <taxon>Adiantum</taxon>
    </lineage>
</organism>
<feature type="compositionally biased region" description="Low complexity" evidence="1">
    <location>
        <begin position="1"/>
        <end position="26"/>
    </location>
</feature>
<protein>
    <submittedName>
        <fullName evidence="2">Uncharacterized protein</fullName>
    </submittedName>
</protein>
<feature type="region of interest" description="Disordered" evidence="1">
    <location>
        <begin position="1"/>
        <end position="59"/>
    </location>
</feature>
<dbReference type="AlphaFoldDB" id="A0A9D4ZPX0"/>
<proteinExistence type="predicted"/>
<accession>A0A9D4ZPX0</accession>
<gene>
    <name evidence="2" type="ORF">GOP47_0003211</name>
</gene>
<sequence length="115" mass="12399">MINRGPGQSGCRRCSRSRGSSTAACGHRSKKSQGSRGQIIERSGQVCSVGSKMPAERSGMRRCNRFGCEESDRDGATCAAAMDTFDKSEHKPTQQAATKSEEVVLEPSLGMEQQQ</sequence>